<evidence type="ECO:0000313" key="3">
    <source>
        <dbReference type="EMBL" id="WVZ02315.1"/>
    </source>
</evidence>
<dbReference type="EMBL" id="CP144694">
    <property type="protein sequence ID" value="WVZ02315.1"/>
    <property type="molecule type" value="Genomic_DNA"/>
</dbReference>
<sequence>GFIQDTGNRDPDDVAEDYLYELIDRSLVQVARMDFSRGLETCQVHDLLRDLCISESKEDKVFEVCTDNNIQISTKPRRLSIHSDMGHYISSSNNDHSGIHSLFFFGPRYHVHEREWKWLLDDFKLIRVLEFGPNSYQTIPSNLGNFIHLRYLRINIENATFVPDSILN</sequence>
<keyword evidence="4" id="KW-1185">Reference proteome</keyword>
<feature type="non-terminal residue" evidence="3">
    <location>
        <position position="1"/>
    </location>
</feature>
<evidence type="ECO:0000256" key="1">
    <source>
        <dbReference type="ARBA" id="ARBA00022737"/>
    </source>
</evidence>
<dbReference type="Proteomes" id="UP001374535">
    <property type="component" value="Chromosome 7"/>
</dbReference>
<dbReference type="AlphaFoldDB" id="A0AAQ3N483"/>
<organism evidence="3 4">
    <name type="scientific">Vigna mungo</name>
    <name type="common">Black gram</name>
    <name type="synonym">Phaseolus mungo</name>
    <dbReference type="NCBI Taxonomy" id="3915"/>
    <lineage>
        <taxon>Eukaryota</taxon>
        <taxon>Viridiplantae</taxon>
        <taxon>Streptophyta</taxon>
        <taxon>Embryophyta</taxon>
        <taxon>Tracheophyta</taxon>
        <taxon>Spermatophyta</taxon>
        <taxon>Magnoliopsida</taxon>
        <taxon>eudicotyledons</taxon>
        <taxon>Gunneridae</taxon>
        <taxon>Pentapetalae</taxon>
        <taxon>rosids</taxon>
        <taxon>fabids</taxon>
        <taxon>Fabales</taxon>
        <taxon>Fabaceae</taxon>
        <taxon>Papilionoideae</taxon>
        <taxon>50 kb inversion clade</taxon>
        <taxon>NPAAA clade</taxon>
        <taxon>indigoferoid/millettioid clade</taxon>
        <taxon>Phaseoleae</taxon>
        <taxon>Vigna</taxon>
    </lineage>
</organism>
<protein>
    <recommendedName>
        <fullName evidence="2">Disease resistance protein winged helix domain-containing protein</fullName>
    </recommendedName>
</protein>
<dbReference type="GO" id="GO:0098542">
    <property type="term" value="P:defense response to other organism"/>
    <property type="evidence" value="ECO:0007669"/>
    <property type="project" value="TreeGrafter"/>
</dbReference>
<reference evidence="3 4" key="1">
    <citation type="journal article" date="2023" name="Life. Sci Alliance">
        <title>Evolutionary insights into 3D genome organization and epigenetic landscape of Vigna mungo.</title>
        <authorList>
            <person name="Junaid A."/>
            <person name="Singh B."/>
            <person name="Bhatia S."/>
        </authorList>
    </citation>
    <scope>NUCLEOTIDE SEQUENCE [LARGE SCALE GENOMIC DNA]</scope>
    <source>
        <strain evidence="3">Urdbean</strain>
    </source>
</reference>
<dbReference type="PANTHER" id="PTHR23155:SF1193">
    <property type="entry name" value="DISEASE RESISTANCE PROTEIN RPP13-RELATED"/>
    <property type="match status" value="1"/>
</dbReference>
<keyword evidence="1" id="KW-0677">Repeat</keyword>
<dbReference type="Gene3D" id="1.10.10.10">
    <property type="entry name" value="Winged helix-like DNA-binding domain superfamily/Winged helix DNA-binding domain"/>
    <property type="match status" value="1"/>
</dbReference>
<proteinExistence type="predicted"/>
<dbReference type="InterPro" id="IPR058922">
    <property type="entry name" value="WHD_DRP"/>
</dbReference>
<dbReference type="SUPFAM" id="SSF52058">
    <property type="entry name" value="L domain-like"/>
    <property type="match status" value="1"/>
</dbReference>
<dbReference type="PANTHER" id="PTHR23155">
    <property type="entry name" value="DISEASE RESISTANCE PROTEIN RP"/>
    <property type="match status" value="1"/>
</dbReference>
<feature type="non-terminal residue" evidence="3">
    <location>
        <position position="168"/>
    </location>
</feature>
<dbReference type="Pfam" id="PF23559">
    <property type="entry name" value="WHD_DRP"/>
    <property type="match status" value="1"/>
</dbReference>
<gene>
    <name evidence="3" type="ORF">V8G54_023121</name>
</gene>
<accession>A0AAQ3N483</accession>
<evidence type="ECO:0000259" key="2">
    <source>
        <dbReference type="Pfam" id="PF23559"/>
    </source>
</evidence>
<evidence type="ECO:0000313" key="4">
    <source>
        <dbReference type="Proteomes" id="UP001374535"/>
    </source>
</evidence>
<feature type="domain" description="Disease resistance protein winged helix" evidence="2">
    <location>
        <begin position="1"/>
        <end position="52"/>
    </location>
</feature>
<dbReference type="InterPro" id="IPR036388">
    <property type="entry name" value="WH-like_DNA-bd_sf"/>
</dbReference>
<name>A0AAQ3N483_VIGMU</name>
<dbReference type="InterPro" id="IPR044974">
    <property type="entry name" value="Disease_R_plants"/>
</dbReference>